<dbReference type="Proteomes" id="UP000485058">
    <property type="component" value="Unassembled WGS sequence"/>
</dbReference>
<evidence type="ECO:0000259" key="8">
    <source>
        <dbReference type="Pfam" id="PF13087"/>
    </source>
</evidence>
<gene>
    <name evidence="9" type="ORF">HaLaN_11697</name>
</gene>
<comment type="similarity">
    <text evidence="1">Belongs to the DNA2/NAM7 helicase family.</text>
</comment>
<feature type="region of interest" description="Disordered" evidence="6">
    <location>
        <begin position="110"/>
        <end position="148"/>
    </location>
</feature>
<sequence length="328" mass="35017">GQRFDLVIIDEAAQAMEAACWAGLLKAPRAVLAGDHLQLPPTVISEQAAREGLACTLFERLQGQYGEACCSMLTVQYRMHTSIMTWSSDALYEGRVTAHESVAGHTLADLPTSNHEAQLPSSSQPGPGGRRKGATPSRSAPASTAEAPTSPLPVLLLIDTAGCGFEEEAEEEGDSKANPGEARAVMAHVKVEVRLVYEPSLEVCMQALVKAGVAPADIGVISAYNAQVALLRELRGDTFVGLEVSSVDGFQGREKEAIVISTVRSNAKGEIGFLADKRRMNVAVTRARRHCALVCDSETLSHDPFLHGLVQYFEERGEYASAAELVAS</sequence>
<keyword evidence="3" id="KW-0378">Hydrolase</keyword>
<dbReference type="Pfam" id="PF13086">
    <property type="entry name" value="AAA_11"/>
    <property type="match status" value="1"/>
</dbReference>
<dbReference type="InterPro" id="IPR050534">
    <property type="entry name" value="Coronavir_polyprotein_1ab"/>
</dbReference>
<evidence type="ECO:0000256" key="1">
    <source>
        <dbReference type="ARBA" id="ARBA00007913"/>
    </source>
</evidence>
<organism evidence="9 10">
    <name type="scientific">Haematococcus lacustris</name>
    <name type="common">Green alga</name>
    <name type="synonym">Haematococcus pluvialis</name>
    <dbReference type="NCBI Taxonomy" id="44745"/>
    <lineage>
        <taxon>Eukaryota</taxon>
        <taxon>Viridiplantae</taxon>
        <taxon>Chlorophyta</taxon>
        <taxon>core chlorophytes</taxon>
        <taxon>Chlorophyceae</taxon>
        <taxon>CS clade</taxon>
        <taxon>Chlamydomonadales</taxon>
        <taxon>Haematococcaceae</taxon>
        <taxon>Haematococcus</taxon>
    </lineage>
</organism>
<feature type="compositionally biased region" description="Low complexity" evidence="6">
    <location>
        <begin position="134"/>
        <end position="148"/>
    </location>
</feature>
<evidence type="ECO:0000313" key="10">
    <source>
        <dbReference type="Proteomes" id="UP000485058"/>
    </source>
</evidence>
<dbReference type="PANTHER" id="PTHR43788:SF8">
    <property type="entry name" value="DNA-BINDING PROTEIN SMUBP-2"/>
    <property type="match status" value="1"/>
</dbReference>
<evidence type="ECO:0000256" key="6">
    <source>
        <dbReference type="SAM" id="MobiDB-lite"/>
    </source>
</evidence>
<name>A0A699Z9D6_HAELA</name>
<proteinExistence type="inferred from homology"/>
<feature type="domain" description="DNA2/NAM7 helicase helicase" evidence="7">
    <location>
        <begin position="3"/>
        <end position="46"/>
    </location>
</feature>
<evidence type="ECO:0000256" key="4">
    <source>
        <dbReference type="ARBA" id="ARBA00022806"/>
    </source>
</evidence>
<evidence type="ECO:0000256" key="2">
    <source>
        <dbReference type="ARBA" id="ARBA00022741"/>
    </source>
</evidence>
<feature type="domain" description="DNA2/NAM7 helicase-like C-terminal" evidence="8">
    <location>
        <begin position="55"/>
        <end position="297"/>
    </location>
</feature>
<dbReference type="InterPro" id="IPR041679">
    <property type="entry name" value="DNA2/NAM7-like_C"/>
</dbReference>
<comment type="caution">
    <text evidence="9">The sequence shown here is derived from an EMBL/GenBank/DDBJ whole genome shotgun (WGS) entry which is preliminary data.</text>
</comment>
<dbReference type="Pfam" id="PF13087">
    <property type="entry name" value="AAA_12"/>
    <property type="match status" value="1"/>
</dbReference>
<evidence type="ECO:0000256" key="5">
    <source>
        <dbReference type="ARBA" id="ARBA00022840"/>
    </source>
</evidence>
<dbReference type="InterPro" id="IPR041677">
    <property type="entry name" value="DNA2/NAM7_AAA_11"/>
</dbReference>
<dbReference type="EMBL" id="BLLF01000854">
    <property type="protein sequence ID" value="GFH15464.1"/>
    <property type="molecule type" value="Genomic_DNA"/>
</dbReference>
<dbReference type="InterPro" id="IPR027417">
    <property type="entry name" value="P-loop_NTPase"/>
</dbReference>
<keyword evidence="10" id="KW-1185">Reference proteome</keyword>
<accession>A0A699Z9D6</accession>
<evidence type="ECO:0000259" key="7">
    <source>
        <dbReference type="Pfam" id="PF13086"/>
    </source>
</evidence>
<feature type="compositionally biased region" description="Polar residues" evidence="6">
    <location>
        <begin position="111"/>
        <end position="125"/>
    </location>
</feature>
<keyword evidence="2" id="KW-0547">Nucleotide-binding</keyword>
<dbReference type="AlphaFoldDB" id="A0A699Z9D6"/>
<dbReference type="SUPFAM" id="SSF52540">
    <property type="entry name" value="P-loop containing nucleoside triphosphate hydrolases"/>
    <property type="match status" value="1"/>
</dbReference>
<feature type="non-terminal residue" evidence="9">
    <location>
        <position position="1"/>
    </location>
</feature>
<dbReference type="GO" id="GO:0043139">
    <property type="term" value="F:5'-3' DNA helicase activity"/>
    <property type="evidence" value="ECO:0007669"/>
    <property type="project" value="TreeGrafter"/>
</dbReference>
<dbReference type="Gene3D" id="3.40.50.300">
    <property type="entry name" value="P-loop containing nucleotide triphosphate hydrolases"/>
    <property type="match status" value="2"/>
</dbReference>
<keyword evidence="4" id="KW-0347">Helicase</keyword>
<reference evidence="9 10" key="1">
    <citation type="submission" date="2020-02" db="EMBL/GenBank/DDBJ databases">
        <title>Draft genome sequence of Haematococcus lacustris strain NIES-144.</title>
        <authorList>
            <person name="Morimoto D."/>
            <person name="Nakagawa S."/>
            <person name="Yoshida T."/>
            <person name="Sawayama S."/>
        </authorList>
    </citation>
    <scope>NUCLEOTIDE SEQUENCE [LARGE SCALE GENOMIC DNA]</scope>
    <source>
        <strain evidence="9 10">NIES-144</strain>
    </source>
</reference>
<dbReference type="GO" id="GO:0005524">
    <property type="term" value="F:ATP binding"/>
    <property type="evidence" value="ECO:0007669"/>
    <property type="project" value="UniProtKB-KW"/>
</dbReference>
<evidence type="ECO:0000256" key="3">
    <source>
        <dbReference type="ARBA" id="ARBA00022801"/>
    </source>
</evidence>
<dbReference type="CDD" id="cd18808">
    <property type="entry name" value="SF1_C_Upf1"/>
    <property type="match status" value="1"/>
</dbReference>
<dbReference type="GO" id="GO:0016787">
    <property type="term" value="F:hydrolase activity"/>
    <property type="evidence" value="ECO:0007669"/>
    <property type="project" value="UniProtKB-KW"/>
</dbReference>
<keyword evidence="5" id="KW-0067">ATP-binding</keyword>
<evidence type="ECO:0000313" key="9">
    <source>
        <dbReference type="EMBL" id="GFH15464.1"/>
    </source>
</evidence>
<dbReference type="InterPro" id="IPR047187">
    <property type="entry name" value="SF1_C_Upf1"/>
</dbReference>
<protein>
    <submittedName>
        <fullName evidence="9">R3H domain-containing protein</fullName>
    </submittedName>
</protein>
<dbReference type="PANTHER" id="PTHR43788">
    <property type="entry name" value="DNA2/NAM7 HELICASE FAMILY MEMBER"/>
    <property type="match status" value="1"/>
</dbReference>